<reference evidence="1" key="1">
    <citation type="journal article" date="2014" name="Front. Microbiol.">
        <title>High frequency of phylogenetically diverse reductive dehalogenase-homologous genes in deep subseafloor sedimentary metagenomes.</title>
        <authorList>
            <person name="Kawai M."/>
            <person name="Futagami T."/>
            <person name="Toyoda A."/>
            <person name="Takaki Y."/>
            <person name="Nishi S."/>
            <person name="Hori S."/>
            <person name="Arai W."/>
            <person name="Tsubouchi T."/>
            <person name="Morono Y."/>
            <person name="Uchiyama I."/>
            <person name="Ito T."/>
            <person name="Fujiyama A."/>
            <person name="Inagaki F."/>
            <person name="Takami H."/>
        </authorList>
    </citation>
    <scope>NUCLEOTIDE SEQUENCE</scope>
    <source>
        <strain evidence="1">Expedition CK06-06</strain>
    </source>
</reference>
<name>X1GYK9_9ZZZZ</name>
<accession>X1GYK9</accession>
<sequence>YMSRRIRLSHKNQENYGWYCQKFYDLREEEYEIQLSLQIVRNR</sequence>
<feature type="non-terminal residue" evidence="1">
    <location>
        <position position="1"/>
    </location>
</feature>
<evidence type="ECO:0000313" key="1">
    <source>
        <dbReference type="EMBL" id="GAH38093.1"/>
    </source>
</evidence>
<organism evidence="1">
    <name type="scientific">marine sediment metagenome</name>
    <dbReference type="NCBI Taxonomy" id="412755"/>
    <lineage>
        <taxon>unclassified sequences</taxon>
        <taxon>metagenomes</taxon>
        <taxon>ecological metagenomes</taxon>
    </lineage>
</organism>
<dbReference type="AlphaFoldDB" id="X1GYK9"/>
<protein>
    <submittedName>
        <fullName evidence="1">Uncharacterized protein</fullName>
    </submittedName>
</protein>
<gene>
    <name evidence="1" type="ORF">S03H2_26004</name>
</gene>
<dbReference type="EMBL" id="BARU01014904">
    <property type="protein sequence ID" value="GAH38093.1"/>
    <property type="molecule type" value="Genomic_DNA"/>
</dbReference>
<proteinExistence type="predicted"/>
<comment type="caution">
    <text evidence="1">The sequence shown here is derived from an EMBL/GenBank/DDBJ whole genome shotgun (WGS) entry which is preliminary data.</text>
</comment>